<evidence type="ECO:0000259" key="15">
    <source>
        <dbReference type="Pfam" id="PF18962"/>
    </source>
</evidence>
<evidence type="ECO:0000313" key="16">
    <source>
        <dbReference type="EMBL" id="MCF0041707.1"/>
    </source>
</evidence>
<dbReference type="PRINTS" id="PR00756">
    <property type="entry name" value="ALADIPTASE"/>
</dbReference>
<dbReference type="InterPro" id="IPR026444">
    <property type="entry name" value="Secre_tail"/>
</dbReference>
<dbReference type="InterPro" id="IPR001930">
    <property type="entry name" value="Peptidase_M1"/>
</dbReference>
<dbReference type="PANTHER" id="PTHR11533">
    <property type="entry name" value="PROTEASE M1 ZINC METALLOPROTEASE"/>
    <property type="match status" value="1"/>
</dbReference>
<evidence type="ECO:0000256" key="7">
    <source>
        <dbReference type="ARBA" id="ARBA00022670"/>
    </source>
</evidence>
<dbReference type="InterPro" id="IPR027268">
    <property type="entry name" value="Peptidase_M4/M1_CTD_sf"/>
</dbReference>
<dbReference type="InterPro" id="IPR050344">
    <property type="entry name" value="Peptidase_M1_aminopeptidases"/>
</dbReference>
<dbReference type="Gene3D" id="1.10.390.10">
    <property type="entry name" value="Neutral Protease Domain 2"/>
    <property type="match status" value="1"/>
</dbReference>
<evidence type="ECO:0000256" key="9">
    <source>
        <dbReference type="ARBA" id="ARBA00022801"/>
    </source>
</evidence>
<proteinExistence type="inferred from homology"/>
<evidence type="ECO:0000256" key="10">
    <source>
        <dbReference type="ARBA" id="ARBA00022833"/>
    </source>
</evidence>
<comment type="catalytic activity">
    <reaction evidence="1">
        <text>Release of an N-terminal amino acid, Xaa-|-Yaa- from a peptide, amide or arylamide. Xaa is preferably Ala, but may be most amino acids including Pro (slow action). When a terminal hydrophobic residue is followed by a prolyl residue, the two may be released as an intact Xaa-Pro dipeptide.</text>
        <dbReference type="EC" id="3.4.11.2"/>
    </reaction>
</comment>
<dbReference type="PANTHER" id="PTHR11533:SF174">
    <property type="entry name" value="PUROMYCIN-SENSITIVE AMINOPEPTIDASE-RELATED"/>
    <property type="match status" value="1"/>
</dbReference>
<dbReference type="NCBIfam" id="TIGR04183">
    <property type="entry name" value="Por_Secre_tail"/>
    <property type="match status" value="1"/>
</dbReference>
<gene>
    <name evidence="16" type="ORF">LXM24_16500</name>
</gene>
<keyword evidence="7" id="KW-0645">Protease</keyword>
<evidence type="ECO:0000256" key="8">
    <source>
        <dbReference type="ARBA" id="ARBA00022723"/>
    </source>
</evidence>
<dbReference type="GO" id="GO:0016285">
    <property type="term" value="F:alanyl aminopeptidase activity"/>
    <property type="evidence" value="ECO:0007669"/>
    <property type="project" value="UniProtKB-EC"/>
</dbReference>
<dbReference type="GO" id="GO:0043171">
    <property type="term" value="P:peptide catabolic process"/>
    <property type="evidence" value="ECO:0007669"/>
    <property type="project" value="TreeGrafter"/>
</dbReference>
<dbReference type="CDD" id="cd09603">
    <property type="entry name" value="M1_APN_like"/>
    <property type="match status" value="1"/>
</dbReference>
<sequence length="747" mass="83112">MRLFLPVLFLIISNVCQAQQADSKNTEIEEIADVEQKRFQRRMTAGDLNARTAASQNFNVTYYRCEWDVDPAIRYIKGKVTTHFVMTASGNSLVLDLANEHTVSSVTRNNVALSFVHSNNLLTISFQSPLASGAKDSISVIYEGVPPTAFGPFATATHGPNQDPTMWTVSEPYGARDWWPCKNGLDDKADSIDVYLKHPANYKGASNGILQSETAVANSKVVTYWKHRYPIASYLVCLAVSNYNVLNNSVVIGGTTIPMQTYCYPENQAVFAAGAQNAMNAMVQFSNLLGDYPFKKEKYGHVQFAFGGGMEHQTCSFMVNMSENLIAHELAHQWFGDKITCGNWEDIWLNEGFATHMASIYIENMTPANAAVYRNAQINAVTAQPDGSVWVDNVNDPNRIFNQRLSYYKGSHLLYMLRWILSDAVFFTAIKNNLQDPALAYGFATTAQLKSHLEAASGKDLTYFFNQWFTGQGYPSYKVEWFTENDQVQVKLDQTTSHASVNFFELPVPLLFENTGTGQKKLVVLNNVANGQTFLEPLGFTPNQVTFDPEKWLISKNNNVVQVSDPLPVTFESVKMQCSGDQPQVVWTTSEEINAGYFEIQNSVDAVNWSVIGSVDAAGNSAHLKHYTYTDIGLAKGQYYRILEHDVDGQTQQSSIVRNTCENLQKSDLIVSPNPVESELFFKTTDAAPGARTVSIYNSDGHLALAEQISSLHAGSIHVSKLARGIYILQLEDTGAKMIKAVRFFKE</sequence>
<evidence type="ECO:0000256" key="5">
    <source>
        <dbReference type="ARBA" id="ARBA00015611"/>
    </source>
</evidence>
<evidence type="ECO:0000256" key="12">
    <source>
        <dbReference type="SAM" id="SignalP"/>
    </source>
</evidence>
<dbReference type="GO" id="GO:0005737">
    <property type="term" value="C:cytoplasm"/>
    <property type="evidence" value="ECO:0007669"/>
    <property type="project" value="TreeGrafter"/>
</dbReference>
<evidence type="ECO:0000259" key="13">
    <source>
        <dbReference type="Pfam" id="PF01433"/>
    </source>
</evidence>
<dbReference type="SUPFAM" id="SSF63737">
    <property type="entry name" value="Leukotriene A4 hydrolase N-terminal domain"/>
    <property type="match status" value="1"/>
</dbReference>
<feature type="chain" id="PRO_5040816956" description="Aminopeptidase N" evidence="12">
    <location>
        <begin position="19"/>
        <end position="747"/>
    </location>
</feature>
<dbReference type="EMBL" id="JAJTTA010000002">
    <property type="protein sequence ID" value="MCF0041707.1"/>
    <property type="molecule type" value="Genomic_DNA"/>
</dbReference>
<feature type="domain" description="Aminopeptidase N-like N-terminal" evidence="14">
    <location>
        <begin position="62"/>
        <end position="235"/>
    </location>
</feature>
<evidence type="ECO:0000259" key="14">
    <source>
        <dbReference type="Pfam" id="PF17900"/>
    </source>
</evidence>
<dbReference type="Proteomes" id="UP001139700">
    <property type="component" value="Unassembled WGS sequence"/>
</dbReference>
<organism evidence="16 17">
    <name type="scientific">Dyadobacter fanqingshengii</name>
    <dbReference type="NCBI Taxonomy" id="2906443"/>
    <lineage>
        <taxon>Bacteria</taxon>
        <taxon>Pseudomonadati</taxon>
        <taxon>Bacteroidota</taxon>
        <taxon>Cytophagia</taxon>
        <taxon>Cytophagales</taxon>
        <taxon>Spirosomataceae</taxon>
        <taxon>Dyadobacter</taxon>
    </lineage>
</organism>
<dbReference type="SUPFAM" id="SSF55486">
    <property type="entry name" value="Metalloproteases ('zincins'), catalytic domain"/>
    <property type="match status" value="1"/>
</dbReference>
<comment type="caution">
    <text evidence="16">The sequence shown here is derived from an EMBL/GenBank/DDBJ whole genome shotgun (WGS) entry which is preliminary data.</text>
</comment>
<evidence type="ECO:0000256" key="1">
    <source>
        <dbReference type="ARBA" id="ARBA00000098"/>
    </source>
</evidence>
<dbReference type="GO" id="GO:0006508">
    <property type="term" value="P:proteolysis"/>
    <property type="evidence" value="ECO:0007669"/>
    <property type="project" value="UniProtKB-KW"/>
</dbReference>
<protein>
    <recommendedName>
        <fullName evidence="5">Aminopeptidase N</fullName>
        <ecNumber evidence="4">3.4.11.2</ecNumber>
    </recommendedName>
</protein>
<dbReference type="InterPro" id="IPR042097">
    <property type="entry name" value="Aminopeptidase_N-like_N_sf"/>
</dbReference>
<dbReference type="GO" id="GO:0016020">
    <property type="term" value="C:membrane"/>
    <property type="evidence" value="ECO:0007669"/>
    <property type="project" value="TreeGrafter"/>
</dbReference>
<feature type="domain" description="Peptidase M1 membrane alanine aminopeptidase" evidence="13">
    <location>
        <begin position="321"/>
        <end position="468"/>
    </location>
</feature>
<evidence type="ECO:0000313" key="17">
    <source>
        <dbReference type="Proteomes" id="UP001139700"/>
    </source>
</evidence>
<feature type="domain" description="Secretion system C-terminal sorting" evidence="15">
    <location>
        <begin position="672"/>
        <end position="739"/>
    </location>
</feature>
<dbReference type="GO" id="GO:0005615">
    <property type="term" value="C:extracellular space"/>
    <property type="evidence" value="ECO:0007669"/>
    <property type="project" value="TreeGrafter"/>
</dbReference>
<name>A0A9X1THI8_9BACT</name>
<dbReference type="GO" id="GO:0008270">
    <property type="term" value="F:zinc ion binding"/>
    <property type="evidence" value="ECO:0007669"/>
    <property type="project" value="InterPro"/>
</dbReference>
<keyword evidence="8" id="KW-0479">Metal-binding</keyword>
<keyword evidence="11" id="KW-0482">Metalloprotease</keyword>
<dbReference type="Pfam" id="PF18962">
    <property type="entry name" value="Por_Secre_tail"/>
    <property type="match status" value="1"/>
</dbReference>
<dbReference type="AlphaFoldDB" id="A0A9X1THI8"/>
<dbReference type="Pfam" id="PF17900">
    <property type="entry name" value="Peptidase_M1_N"/>
    <property type="match status" value="1"/>
</dbReference>
<reference evidence="16" key="1">
    <citation type="submission" date="2021-12" db="EMBL/GenBank/DDBJ databases">
        <title>Novel species in genus Dyadobacter.</title>
        <authorList>
            <person name="Ma C."/>
        </authorList>
    </citation>
    <scope>NUCLEOTIDE SEQUENCE</scope>
    <source>
        <strain evidence="16">CY399</strain>
    </source>
</reference>
<accession>A0A9X1THI8</accession>
<evidence type="ECO:0000256" key="11">
    <source>
        <dbReference type="ARBA" id="ARBA00023049"/>
    </source>
</evidence>
<evidence type="ECO:0000256" key="4">
    <source>
        <dbReference type="ARBA" id="ARBA00012564"/>
    </source>
</evidence>
<keyword evidence="9" id="KW-0378">Hydrolase</keyword>
<keyword evidence="17" id="KW-1185">Reference proteome</keyword>
<keyword evidence="6" id="KW-0031">Aminopeptidase</keyword>
<dbReference type="GO" id="GO:0070006">
    <property type="term" value="F:metalloaminopeptidase activity"/>
    <property type="evidence" value="ECO:0007669"/>
    <property type="project" value="TreeGrafter"/>
</dbReference>
<comment type="cofactor">
    <cofactor evidence="2">
        <name>Zn(2+)</name>
        <dbReference type="ChEBI" id="CHEBI:29105"/>
    </cofactor>
</comment>
<dbReference type="Gene3D" id="2.60.40.1730">
    <property type="entry name" value="tricorn interacting facor f3 domain"/>
    <property type="match status" value="1"/>
</dbReference>
<keyword evidence="10" id="KW-0862">Zinc</keyword>
<dbReference type="EC" id="3.4.11.2" evidence="4"/>
<keyword evidence="12" id="KW-0732">Signal</keyword>
<dbReference type="InterPro" id="IPR014782">
    <property type="entry name" value="Peptidase_M1_dom"/>
</dbReference>
<evidence type="ECO:0000256" key="6">
    <source>
        <dbReference type="ARBA" id="ARBA00022438"/>
    </source>
</evidence>
<dbReference type="RefSeq" id="WP_234614521.1">
    <property type="nucleotide sequence ID" value="NZ_CP098806.1"/>
</dbReference>
<dbReference type="InterPro" id="IPR045357">
    <property type="entry name" value="Aminopeptidase_N-like_N"/>
</dbReference>
<evidence type="ECO:0000256" key="2">
    <source>
        <dbReference type="ARBA" id="ARBA00001947"/>
    </source>
</evidence>
<comment type="similarity">
    <text evidence="3">Belongs to the peptidase M1 family.</text>
</comment>
<dbReference type="Pfam" id="PF01433">
    <property type="entry name" value="Peptidase_M1"/>
    <property type="match status" value="1"/>
</dbReference>
<evidence type="ECO:0000256" key="3">
    <source>
        <dbReference type="ARBA" id="ARBA00010136"/>
    </source>
</evidence>
<dbReference type="GO" id="GO:0042277">
    <property type="term" value="F:peptide binding"/>
    <property type="evidence" value="ECO:0007669"/>
    <property type="project" value="TreeGrafter"/>
</dbReference>
<feature type="signal peptide" evidence="12">
    <location>
        <begin position="1"/>
        <end position="18"/>
    </location>
</feature>